<keyword evidence="2" id="KW-1185">Reference proteome</keyword>
<dbReference type="Gene3D" id="3.40.50.300">
    <property type="entry name" value="P-loop containing nucleotide triphosphate hydrolases"/>
    <property type="match status" value="1"/>
</dbReference>
<organism evidence="1 2">
    <name type="scientific">Botryotinia convoluta</name>
    <dbReference type="NCBI Taxonomy" id="54673"/>
    <lineage>
        <taxon>Eukaryota</taxon>
        <taxon>Fungi</taxon>
        <taxon>Dikarya</taxon>
        <taxon>Ascomycota</taxon>
        <taxon>Pezizomycotina</taxon>
        <taxon>Leotiomycetes</taxon>
        <taxon>Helotiales</taxon>
        <taxon>Sclerotiniaceae</taxon>
        <taxon>Botryotinia</taxon>
    </lineage>
</organism>
<dbReference type="Proteomes" id="UP000297527">
    <property type="component" value="Unassembled WGS sequence"/>
</dbReference>
<dbReference type="EMBL" id="PQXN01000045">
    <property type="protein sequence ID" value="TGO59389.1"/>
    <property type="molecule type" value="Genomic_DNA"/>
</dbReference>
<name>A0A4Z1ICL7_9HELO</name>
<gene>
    <name evidence="1" type="ORF">BCON_0045g00400</name>
</gene>
<dbReference type="AlphaFoldDB" id="A0A4Z1ICL7"/>
<proteinExistence type="predicted"/>
<protein>
    <submittedName>
        <fullName evidence="1">Uncharacterized protein</fullName>
    </submittedName>
</protein>
<dbReference type="OrthoDB" id="3795607at2759"/>
<reference evidence="1 2" key="1">
    <citation type="submission" date="2017-12" db="EMBL/GenBank/DDBJ databases">
        <title>Comparative genomics of Botrytis spp.</title>
        <authorList>
            <person name="Valero-Jimenez C.A."/>
            <person name="Tapia P."/>
            <person name="Veloso J."/>
            <person name="Silva-Moreno E."/>
            <person name="Staats M."/>
            <person name="Valdes J.H."/>
            <person name="Van Kan J.A.L."/>
        </authorList>
    </citation>
    <scope>NUCLEOTIDE SEQUENCE [LARGE SCALE GENOMIC DNA]</scope>
    <source>
        <strain evidence="1 2">MUCL11595</strain>
    </source>
</reference>
<evidence type="ECO:0000313" key="1">
    <source>
        <dbReference type="EMBL" id="TGO59389.1"/>
    </source>
</evidence>
<accession>A0A4Z1ICL7</accession>
<sequence length="177" mass="19513">MELSTKYEWGGTKSIEESSDAELFVVMCEESPTLKRIVFLGVNVVFCVDAFPNPQLSIEVCLKATGCPCEVERRELLGKFNSGNEESFALKISRRLSACGLNLKFQHNHSGEIISGTSFSNLHEGQALARIYRIGQTRSIVPDLVAHMAREDDIVEAEAEYLAEISNLDGANSAKNI</sequence>
<comment type="caution">
    <text evidence="1">The sequence shown here is derived from an EMBL/GenBank/DDBJ whole genome shotgun (WGS) entry which is preliminary data.</text>
</comment>
<dbReference type="InterPro" id="IPR027417">
    <property type="entry name" value="P-loop_NTPase"/>
</dbReference>
<evidence type="ECO:0000313" key="2">
    <source>
        <dbReference type="Proteomes" id="UP000297527"/>
    </source>
</evidence>